<accession>A0ACC1J7F1</accession>
<dbReference type="EMBL" id="JANBPW010002558">
    <property type="protein sequence ID" value="KAJ1940403.1"/>
    <property type="molecule type" value="Genomic_DNA"/>
</dbReference>
<proteinExistence type="predicted"/>
<feature type="non-terminal residue" evidence="1">
    <location>
        <position position="350"/>
    </location>
</feature>
<dbReference type="Proteomes" id="UP001150603">
    <property type="component" value="Unassembled WGS sequence"/>
</dbReference>
<name>A0ACC1J7F1_9FUNG</name>
<evidence type="ECO:0000313" key="1">
    <source>
        <dbReference type="EMBL" id="KAJ1940403.1"/>
    </source>
</evidence>
<evidence type="ECO:0000313" key="2">
    <source>
        <dbReference type="Proteomes" id="UP001150603"/>
    </source>
</evidence>
<gene>
    <name evidence="1" type="primary">ERD1</name>
    <name evidence="1" type="ORF">FBU59_003819</name>
</gene>
<reference evidence="1" key="1">
    <citation type="submission" date="2022-07" db="EMBL/GenBank/DDBJ databases">
        <title>Phylogenomic reconstructions and comparative analyses of Kickxellomycotina fungi.</title>
        <authorList>
            <person name="Reynolds N.K."/>
            <person name="Stajich J.E."/>
            <person name="Barry K."/>
            <person name="Grigoriev I.V."/>
            <person name="Crous P."/>
            <person name="Smith M.E."/>
        </authorList>
    </citation>
    <scope>NUCLEOTIDE SEQUENCE</scope>
    <source>
        <strain evidence="1">NRRL 5244</strain>
    </source>
</reference>
<organism evidence="1 2">
    <name type="scientific">Linderina macrospora</name>
    <dbReference type="NCBI Taxonomy" id="4868"/>
    <lineage>
        <taxon>Eukaryota</taxon>
        <taxon>Fungi</taxon>
        <taxon>Fungi incertae sedis</taxon>
        <taxon>Zoopagomycota</taxon>
        <taxon>Kickxellomycotina</taxon>
        <taxon>Kickxellomycetes</taxon>
        <taxon>Kickxellales</taxon>
        <taxon>Kickxellaceae</taxon>
        <taxon>Linderina</taxon>
    </lineage>
</organism>
<comment type="caution">
    <text evidence="1">The sequence shown here is derived from an EMBL/GenBank/DDBJ whole genome shotgun (WGS) entry which is preliminary data.</text>
</comment>
<keyword evidence="2" id="KW-1185">Reference proteome</keyword>
<protein>
    <submittedName>
        <fullName evidence="1">Protein-ER retention protein</fullName>
    </submittedName>
</protein>
<sequence>MNAAAPNAQTAATLFTYLSILAILVLPQRVLFHATRMQLVQSLMRIVKPSMADPVYLSDIIMADILTSCARILADLCLVVCQFSTLLWPRIEAPLDINDSDSELGRLADAVRSKEAGTMCVDPGTLGAIVVALPYAFRLRQCVNEYMKAPKHSSDAKRHLANAVKYASSLPVICLSATQKKVVVRGLLGAKSSDWSIGFVFGLWILAVAFNSLYSFYWDIAFDWDLGYSRTTGWRMADLIASQPNTRTHHHHVASEAEDAEREEKDLATMHASPADALNEEPSRSNSFEWILRPRLCFAPPTLYYFAMATDFLLRVAWAMKLSPHIQIDTMPYGGLWLNILEIYRRWQWT</sequence>